<feature type="domain" description="DUF7605" evidence="3">
    <location>
        <begin position="442"/>
        <end position="603"/>
    </location>
</feature>
<keyword evidence="1" id="KW-0175">Coiled coil</keyword>
<evidence type="ECO:0000256" key="2">
    <source>
        <dbReference type="SAM" id="MobiDB-lite"/>
    </source>
</evidence>
<feature type="coiled-coil region" evidence="1">
    <location>
        <begin position="68"/>
        <end position="116"/>
    </location>
</feature>
<protein>
    <recommendedName>
        <fullName evidence="3">DUF7605 domain-containing protein</fullName>
    </recommendedName>
</protein>
<feature type="region of interest" description="Disordered" evidence="2">
    <location>
        <begin position="687"/>
        <end position="804"/>
    </location>
</feature>
<feature type="compositionally biased region" description="Basic and acidic residues" evidence="2">
    <location>
        <begin position="760"/>
        <end position="793"/>
    </location>
</feature>
<keyword evidence="7" id="KW-1185">Reference proteome</keyword>
<name>A0A1S8BI02_9PEZI</name>
<feature type="compositionally biased region" description="Acidic residues" evidence="2">
    <location>
        <begin position="687"/>
        <end position="711"/>
    </location>
</feature>
<reference evidence="4 7" key="2">
    <citation type="submission" date="2024-02" db="EMBL/GenBank/DDBJ databases">
        <title>De novo assembly and annotation of 12 fungi associated with fruit tree decline syndrome in Ontario, Canada.</title>
        <authorList>
            <person name="Sulman M."/>
            <person name="Ellouze W."/>
            <person name="Ilyukhin E."/>
        </authorList>
    </citation>
    <scope>NUCLEOTIDE SEQUENCE [LARGE SCALE GENOMIC DNA]</scope>
    <source>
        <strain evidence="4 7">FDS-637</strain>
    </source>
</reference>
<feature type="region of interest" description="Disordered" evidence="2">
    <location>
        <begin position="124"/>
        <end position="214"/>
    </location>
</feature>
<dbReference type="AlphaFoldDB" id="A0A1S8BI02"/>
<evidence type="ECO:0000259" key="3">
    <source>
        <dbReference type="Pfam" id="PF24564"/>
    </source>
</evidence>
<proteinExistence type="predicted"/>
<comment type="caution">
    <text evidence="5">The sequence shown here is derived from an EMBL/GenBank/DDBJ whole genome shotgun (WGS) entry which is preliminary data.</text>
</comment>
<feature type="compositionally biased region" description="Polar residues" evidence="2">
    <location>
        <begin position="795"/>
        <end position="804"/>
    </location>
</feature>
<evidence type="ECO:0000256" key="1">
    <source>
        <dbReference type="SAM" id="Coils"/>
    </source>
</evidence>
<evidence type="ECO:0000313" key="7">
    <source>
        <dbReference type="Proteomes" id="UP001430584"/>
    </source>
</evidence>
<sequence>MKQCTGLWIVAPITRAVDDKAAKSLLGDSFKRQLKLDGTYGNVTFICSKTDDISNQEAVQSLDLDETAEESWQEADEMRNQVKALKDQLNEHADAKQAFNDAIDDCEDQLEIWEKLRDGIQDGKTVYAPTSAKKRKGSQGSSRPQKRRRTTDSDDDYAEDVSDASEASSAEADSEDESDDRQALSSEEIDAKIQELRSGKRDAKTQRESIDSQQKELRKEIKALNEKIAAIDHKINSLCIKGRNEYSKGAIQQDFAAGIKELDQETALEEDEENFDPDQEIRDYDEVARSLPVFCISARAFQKLSGRLKRDKDVSGFSDVYETEMPQLQAHCKKLTEYGRAAAGRRFLNSLSQLLNSLLLWASSTRNGSHLSAAQQQKEARFVENKLEEFQKDLSKVVDDTLSGLTEALTQNIYEKYDRAIATASDASLPTAEGWGAPRSQGGMFWATYRATVVRNGVFSGAAGPRDFNGELAEPMIKQIATGWERAFQRALPAQLDKFKKMTLEVLTNFHNTVTKRARELGVSTVAVAALSRQLNSYEPFLKGQVESIKAMMTTIQREVNREFTPVIAAAMEHAYHMCLTEHGSGSYMRMKGHMSAHVSKSRTTVFQDACDAVKARLNDLTSTIKSELAIRAEGVHATARRDYIQVLGNLGTVAAPSQAEIDLRDDIAHILESSEEGFRRLVEGVDETEDGADQDVPADEDVDEAGDGCDQDVAPDNQLREQSNAPQPKQEEAETTPATQVSENQDRVYEDPEGISPKLEMDTSPHRILHDSLMRSGSEEKENAGNESDKVGSRKQTPNTATAETAVLQSLGNNL</sequence>
<dbReference type="STRING" id="420778.A0A1S8BI02"/>
<dbReference type="Proteomes" id="UP001430584">
    <property type="component" value="Unassembled WGS sequence"/>
</dbReference>
<evidence type="ECO:0000313" key="5">
    <source>
        <dbReference type="EMBL" id="OMP87055.1"/>
    </source>
</evidence>
<reference evidence="5 6" key="1">
    <citation type="submission" date="2017-01" db="EMBL/GenBank/DDBJ databases">
        <title>Draft genome sequence of Diplodia seriata F98.1, a fungal species involved in grapevine trunk diseases.</title>
        <authorList>
            <person name="Robert-Siegwald G."/>
            <person name="Vallet J."/>
            <person name="Abou-Mansour E."/>
            <person name="Xu J."/>
            <person name="Rey P."/>
            <person name="Bertsch C."/>
            <person name="Rego C."/>
            <person name="Larignon P."/>
            <person name="Fontaine F."/>
            <person name="Lebrun M.-H."/>
        </authorList>
    </citation>
    <scope>NUCLEOTIDE SEQUENCE [LARGE SCALE GENOMIC DNA]</scope>
    <source>
        <strain evidence="5 6">F98.1</strain>
    </source>
</reference>
<dbReference type="PANTHER" id="PTHR36681:SF3">
    <property type="entry name" value="NUCLEAR GTPASE, GERMINAL CENTER-ASSOCIATED, TANDEM DUPLICATE 3"/>
    <property type="match status" value="1"/>
</dbReference>
<dbReference type="Pfam" id="PF24564">
    <property type="entry name" value="DUF7605"/>
    <property type="match status" value="1"/>
</dbReference>
<dbReference type="EMBL" id="JAJVCZ030000008">
    <property type="protein sequence ID" value="KAL0256971.1"/>
    <property type="molecule type" value="Genomic_DNA"/>
</dbReference>
<dbReference type="PANTHER" id="PTHR36681">
    <property type="entry name" value="NUCLEAR GTPASE, GERMINAL CENTER-ASSOCIATED, TANDEM DUPLICATE 3"/>
    <property type="match status" value="1"/>
</dbReference>
<accession>A0A1S8BI02</accession>
<organism evidence="5 6">
    <name type="scientific">Diplodia seriata</name>
    <dbReference type="NCBI Taxonomy" id="420778"/>
    <lineage>
        <taxon>Eukaryota</taxon>
        <taxon>Fungi</taxon>
        <taxon>Dikarya</taxon>
        <taxon>Ascomycota</taxon>
        <taxon>Pezizomycotina</taxon>
        <taxon>Dothideomycetes</taxon>
        <taxon>Dothideomycetes incertae sedis</taxon>
        <taxon>Botryosphaeriales</taxon>
        <taxon>Botryosphaeriaceae</taxon>
        <taxon>Diplodia</taxon>
    </lineage>
</organism>
<evidence type="ECO:0000313" key="4">
    <source>
        <dbReference type="EMBL" id="KAL0256971.1"/>
    </source>
</evidence>
<feature type="compositionally biased region" description="Acidic residues" evidence="2">
    <location>
        <begin position="153"/>
        <end position="163"/>
    </location>
</feature>
<dbReference type="InterPro" id="IPR056024">
    <property type="entry name" value="DUF7605"/>
</dbReference>
<dbReference type="OrthoDB" id="3598281at2759"/>
<evidence type="ECO:0000313" key="6">
    <source>
        <dbReference type="Proteomes" id="UP000190776"/>
    </source>
</evidence>
<feature type="coiled-coil region" evidence="1">
    <location>
        <begin position="373"/>
        <end position="400"/>
    </location>
</feature>
<feature type="compositionally biased region" description="Basic and acidic residues" evidence="2">
    <location>
        <begin position="189"/>
        <end position="214"/>
    </location>
</feature>
<dbReference type="EMBL" id="MSZU01000076">
    <property type="protein sequence ID" value="OMP87055.1"/>
    <property type="molecule type" value="Genomic_DNA"/>
</dbReference>
<gene>
    <name evidence="5" type="ORF">BK809_0007141</name>
    <name evidence="4" type="ORF">SLS55_007781</name>
</gene>
<dbReference type="Proteomes" id="UP000190776">
    <property type="component" value="Unassembled WGS sequence"/>
</dbReference>